<gene>
    <name evidence="12" type="ORF">ABLG96_17780</name>
</gene>
<evidence type="ECO:0000259" key="11">
    <source>
        <dbReference type="PROSITE" id="PS51296"/>
    </source>
</evidence>
<dbReference type="PROSITE" id="PS51318">
    <property type="entry name" value="TAT"/>
    <property type="match status" value="1"/>
</dbReference>
<keyword evidence="7" id="KW-1015">Disulfide bond</keyword>
<evidence type="ECO:0000256" key="3">
    <source>
        <dbReference type="ARBA" id="ARBA00022714"/>
    </source>
</evidence>
<feature type="region of interest" description="Disordered" evidence="10">
    <location>
        <begin position="39"/>
        <end position="58"/>
    </location>
</feature>
<dbReference type="Pfam" id="PF00355">
    <property type="entry name" value="Rieske"/>
    <property type="match status" value="1"/>
</dbReference>
<feature type="domain" description="Rieske" evidence="11">
    <location>
        <begin position="60"/>
        <end position="148"/>
    </location>
</feature>
<sequence length="149" mass="14254">MTVNTPDSAPAPTLSPFTRRTALAVGGLTVATVAAACGSDTTPTSTTPATGGSSAASGGTELAKVADIPDGGSLVVGQVLLARTGEAVVGHSVVCTHAGCPVQAAGANADCNCHGSQYNATTGAVLKGPATQPLAEVAVTVKDGAVLQA</sequence>
<proteinExistence type="predicted"/>
<dbReference type="GO" id="GO:0016705">
    <property type="term" value="F:oxidoreductase activity, acting on paired donors, with incorporation or reduction of molecular oxygen"/>
    <property type="evidence" value="ECO:0007669"/>
    <property type="project" value="UniProtKB-ARBA"/>
</dbReference>
<evidence type="ECO:0000313" key="12">
    <source>
        <dbReference type="EMBL" id="XCG63039.1"/>
    </source>
</evidence>
<name>A0AAU8DLM1_9ACTN</name>
<dbReference type="InterPro" id="IPR006311">
    <property type="entry name" value="TAT_signal"/>
</dbReference>
<dbReference type="GO" id="GO:0046872">
    <property type="term" value="F:metal ion binding"/>
    <property type="evidence" value="ECO:0007669"/>
    <property type="project" value="UniProtKB-KW"/>
</dbReference>
<dbReference type="SUPFAM" id="SSF50022">
    <property type="entry name" value="ISP domain"/>
    <property type="match status" value="1"/>
</dbReference>
<evidence type="ECO:0000256" key="5">
    <source>
        <dbReference type="ARBA" id="ARBA00023004"/>
    </source>
</evidence>
<evidence type="ECO:0000256" key="4">
    <source>
        <dbReference type="ARBA" id="ARBA00022723"/>
    </source>
</evidence>
<evidence type="ECO:0000256" key="1">
    <source>
        <dbReference type="ARBA" id="ARBA00002494"/>
    </source>
</evidence>
<dbReference type="EMBL" id="CP159218">
    <property type="protein sequence ID" value="XCG63039.1"/>
    <property type="molecule type" value="Genomic_DNA"/>
</dbReference>
<dbReference type="PRINTS" id="PR00162">
    <property type="entry name" value="RIESKE"/>
</dbReference>
<dbReference type="GO" id="GO:0004497">
    <property type="term" value="F:monooxygenase activity"/>
    <property type="evidence" value="ECO:0007669"/>
    <property type="project" value="UniProtKB-ARBA"/>
</dbReference>
<dbReference type="InterPro" id="IPR017941">
    <property type="entry name" value="Rieske_2Fe-2S"/>
</dbReference>
<evidence type="ECO:0000256" key="2">
    <source>
        <dbReference type="ARBA" id="ARBA00015816"/>
    </source>
</evidence>
<comment type="function">
    <text evidence="1">Iron-sulfur subunit of the cytochrome bc1 complex, an essential component of the respiratory electron transport chain required for ATP synthesis. The bc1 complex catalyzes the oxidation of menaquinol and the reduction of cytochrome c in the respiratory chain. The bc1 complex operates through a Q-cycle mechanism that couples electron transfer to generation of the proton gradient that drives ATP synthesis.</text>
</comment>
<protein>
    <recommendedName>
        <fullName evidence="2">Cytochrome bc1 complex Rieske iron-sulfur subunit</fullName>
    </recommendedName>
    <alternativeName>
        <fullName evidence="8">Cytochrome bc1 reductase complex subunit QcrA</fullName>
    </alternativeName>
</protein>
<dbReference type="Gene3D" id="2.102.10.10">
    <property type="entry name" value="Rieske [2Fe-2S] iron-sulphur domain"/>
    <property type="match status" value="1"/>
</dbReference>
<dbReference type="InterPro" id="IPR036922">
    <property type="entry name" value="Rieske_2Fe-2S_sf"/>
</dbReference>
<comment type="cofactor">
    <cofactor evidence="9">
        <name>[2Fe-2S] cluster</name>
        <dbReference type="ChEBI" id="CHEBI:190135"/>
    </cofactor>
</comment>
<reference evidence="12" key="1">
    <citation type="submission" date="2024-05" db="EMBL/GenBank/DDBJ databases">
        <authorList>
            <person name="Cai S.Y."/>
            <person name="Jin L.M."/>
            <person name="Li H.R."/>
        </authorList>
    </citation>
    <scope>NUCLEOTIDE SEQUENCE</scope>
    <source>
        <strain evidence="12">A5-74</strain>
    </source>
</reference>
<evidence type="ECO:0000256" key="10">
    <source>
        <dbReference type="SAM" id="MobiDB-lite"/>
    </source>
</evidence>
<organism evidence="12">
    <name type="scientific">Nakamurella sp. A5-74</name>
    <dbReference type="NCBI Taxonomy" id="3158264"/>
    <lineage>
        <taxon>Bacteria</taxon>
        <taxon>Bacillati</taxon>
        <taxon>Actinomycetota</taxon>
        <taxon>Actinomycetes</taxon>
        <taxon>Nakamurellales</taxon>
        <taxon>Nakamurellaceae</taxon>
        <taxon>Nakamurella</taxon>
    </lineage>
</organism>
<keyword evidence="5" id="KW-0408">Iron</keyword>
<dbReference type="RefSeq" id="WP_353648654.1">
    <property type="nucleotide sequence ID" value="NZ_CP159218.1"/>
</dbReference>
<dbReference type="PROSITE" id="PS51296">
    <property type="entry name" value="RIESKE"/>
    <property type="match status" value="1"/>
</dbReference>
<dbReference type="InterPro" id="IPR005805">
    <property type="entry name" value="Rieske_Fe-S_prot_C"/>
</dbReference>
<dbReference type="GO" id="GO:0016020">
    <property type="term" value="C:membrane"/>
    <property type="evidence" value="ECO:0007669"/>
    <property type="project" value="InterPro"/>
</dbReference>
<keyword evidence="4" id="KW-0479">Metal-binding</keyword>
<keyword evidence="6" id="KW-0411">Iron-sulfur</keyword>
<evidence type="ECO:0000256" key="7">
    <source>
        <dbReference type="ARBA" id="ARBA00023157"/>
    </source>
</evidence>
<dbReference type="GO" id="GO:0051537">
    <property type="term" value="F:2 iron, 2 sulfur cluster binding"/>
    <property type="evidence" value="ECO:0007669"/>
    <property type="project" value="UniProtKB-KW"/>
</dbReference>
<dbReference type="InterPro" id="IPR014349">
    <property type="entry name" value="Rieske_Fe-S_prot"/>
</dbReference>
<keyword evidence="3" id="KW-0001">2Fe-2S</keyword>
<evidence type="ECO:0000256" key="8">
    <source>
        <dbReference type="ARBA" id="ARBA00029586"/>
    </source>
</evidence>
<dbReference type="PANTHER" id="PTHR10134">
    <property type="entry name" value="CYTOCHROME B-C1 COMPLEX SUBUNIT RIESKE, MITOCHONDRIAL"/>
    <property type="match status" value="1"/>
</dbReference>
<dbReference type="CDD" id="cd03467">
    <property type="entry name" value="Rieske"/>
    <property type="match status" value="1"/>
</dbReference>
<evidence type="ECO:0000256" key="6">
    <source>
        <dbReference type="ARBA" id="ARBA00023014"/>
    </source>
</evidence>
<accession>A0AAU8DLM1</accession>
<dbReference type="AlphaFoldDB" id="A0AAU8DLM1"/>
<evidence type="ECO:0000256" key="9">
    <source>
        <dbReference type="ARBA" id="ARBA00034078"/>
    </source>
</evidence>